<dbReference type="Pfam" id="PF02559">
    <property type="entry name" value="CarD_TRCF_RID"/>
    <property type="match status" value="1"/>
</dbReference>
<evidence type="ECO:0000256" key="1">
    <source>
        <dbReference type="ARBA" id="ARBA00022490"/>
    </source>
</evidence>
<dbReference type="SMART" id="SM00490">
    <property type="entry name" value="HELICc"/>
    <property type="match status" value="1"/>
</dbReference>
<dbReference type="GO" id="GO:0006355">
    <property type="term" value="P:regulation of DNA-templated transcription"/>
    <property type="evidence" value="ECO:0007669"/>
    <property type="project" value="UniProtKB-UniRule"/>
</dbReference>
<dbReference type="InterPro" id="IPR005118">
    <property type="entry name" value="TRCF_C"/>
</dbReference>
<dbReference type="SMART" id="SM00982">
    <property type="entry name" value="TRCF"/>
    <property type="match status" value="1"/>
</dbReference>
<evidence type="ECO:0000313" key="12">
    <source>
        <dbReference type="EMBL" id="KIA76307.1"/>
    </source>
</evidence>
<evidence type="ECO:0000256" key="3">
    <source>
        <dbReference type="ARBA" id="ARBA00022763"/>
    </source>
</evidence>
<dbReference type="SUPFAM" id="SSF52540">
    <property type="entry name" value="P-loop containing nucleoside triphosphate hydrolases"/>
    <property type="match status" value="3"/>
</dbReference>
<dbReference type="RefSeq" id="WP_039378234.1">
    <property type="nucleotide sequence ID" value="NZ_JSAM01000123.1"/>
</dbReference>
<dbReference type="SMART" id="SM00487">
    <property type="entry name" value="DEXDc"/>
    <property type="match status" value="1"/>
</dbReference>
<evidence type="ECO:0000256" key="9">
    <source>
        <dbReference type="HAMAP-Rule" id="MF_00969"/>
    </source>
</evidence>
<evidence type="ECO:0000256" key="2">
    <source>
        <dbReference type="ARBA" id="ARBA00022741"/>
    </source>
</evidence>
<dbReference type="InterPro" id="IPR004576">
    <property type="entry name" value="Mfd"/>
</dbReference>
<dbReference type="PROSITE" id="PS51192">
    <property type="entry name" value="HELICASE_ATP_BIND_1"/>
    <property type="match status" value="1"/>
</dbReference>
<dbReference type="InterPro" id="IPR027417">
    <property type="entry name" value="P-loop_NTPase"/>
</dbReference>
<comment type="function">
    <text evidence="9">Couples transcription and DNA repair by recognizing RNA polymerase (RNAP) stalled at DNA lesions. Mediates ATP-dependent release of RNAP and its truncated transcript from the DNA, and recruitment of nucleotide excision repair machinery to the damaged site.</text>
</comment>
<dbReference type="Gene3D" id="3.90.1150.50">
    <property type="entry name" value="Transcription-repair-coupling factor, D7 domain"/>
    <property type="match status" value="1"/>
</dbReference>
<dbReference type="InterPro" id="IPR037235">
    <property type="entry name" value="TRCF-like_C_D7"/>
</dbReference>
<dbReference type="Pfam" id="PF03461">
    <property type="entry name" value="TRCF"/>
    <property type="match status" value="1"/>
</dbReference>
<evidence type="ECO:0000256" key="8">
    <source>
        <dbReference type="ARBA" id="ARBA00023204"/>
    </source>
</evidence>
<keyword evidence="2 9" id="KW-0547">Nucleotide-binding</keyword>
<dbReference type="HAMAP" id="MF_00969">
    <property type="entry name" value="TRCF"/>
    <property type="match status" value="1"/>
</dbReference>
<dbReference type="InterPro" id="IPR036101">
    <property type="entry name" value="CarD-like/TRCF_RID_sf"/>
</dbReference>
<dbReference type="Pfam" id="PF17757">
    <property type="entry name" value="UvrB_inter"/>
    <property type="match status" value="1"/>
</dbReference>
<evidence type="ECO:0000256" key="6">
    <source>
        <dbReference type="ARBA" id="ARBA00022840"/>
    </source>
</evidence>
<keyword evidence="3 9" id="KW-0227">DNA damage</keyword>
<dbReference type="Gene3D" id="2.40.10.170">
    <property type="match status" value="1"/>
</dbReference>
<keyword evidence="1 9" id="KW-0963">Cytoplasm</keyword>
<sequence>MIEELFKHPKLLELQEAFKQGDPVLIEELWNAPKALIASLALQVTGKHVLILTGGSQEESRLYHDFPFFSSAPLLEFPAWETLPSENIAPSPDTVGARYKALRQVSATFQPHIIISGLQACLQSLIPPQNFDSLYLALKKGETFPFDTLIQRLNEMGYRRSAVAADKGEFAIRGGIIDIFPVASPDPFRIEFWGDDIESIRIFDPIGQRSIKTVEHIEITPAQEMELIQQSSKLSTILDYLGPQTIVIFDDLLALEDRYSSLLHICGSPTRSFQSIENLFEQIAPLQQIYWSRQPIEELTEVKLKSPKGKSFYSESAPMHTLAFSMFNKDLMAKRWLSPFIPLVDYLLPFRDEEQEVSGNDILENLAHIPKEAHLHFLCASELEENTLKQKIAQKSIPLPTQTVYQNGYLSSGLVLAQEQLLVIPFTEVSHRYKLRRQKLRSTYHTPPSDSYHLVPGDMVVHLNHGIGRFLGLEKKLNHNGVLSEFFLIEYAENGKLYVPLNQAHLVTKYIGSSEDLPSMHTLGSARWKKTKERTQEAIVGYAKDLLQLYAHRSLKAGLIYPSDSIDMQDFEEDFPYEETEDQLNAIASIKEDMQSTKSMDRLICGDVGYGKTEVAMRAAFKAVMDGHKQVALLVPTTVLAMQHYENFIERMSNFPVRIGVLSRFRTPKEIRETLEQVAKGSIDILIGTHRLISKDVVFHDLGLIIIDEEHRFGVKAKEHLKKIKMGVDCITLSATPIPRTLYMSLVGARDMSVINTPPQDRLPITTIISEPGDLVFKNALLRELSRDGQAYVIHNRVETIFGVASKIKELLPQARVVVGHGQMSADEIDSVFHAFKSGAADILVATTIIESGIDIPNANTILINRADQFGLADLYQLRGRVGRWNRRAYAYFLVPNLKSLPQLARKRLHALAEACGYGGGMKLAMHDLEIRGAGNILGTEQSGHVSAIGFHFYCKLLRRTIQTLQGELSAGMVETKLEFHYDACLPEDYVNEVSLRMEIYQRLGEAIALSDVELIEQELKDRFGPLVIQVQWLMALTRIRVFASQRGYTTLKFDKLALSIEWKKGKQILSHKMLLGKIKTPEELERVTKQALDKWEKERFKR</sequence>
<dbReference type="GO" id="GO:0000716">
    <property type="term" value="P:transcription-coupled nucleotide-excision repair, DNA damage recognition"/>
    <property type="evidence" value="ECO:0007669"/>
    <property type="project" value="UniProtKB-UniRule"/>
</dbReference>
<keyword evidence="7 9" id="KW-0238">DNA-binding</keyword>
<dbReference type="Pfam" id="PF00271">
    <property type="entry name" value="Helicase_C"/>
    <property type="match status" value="1"/>
</dbReference>
<keyword evidence="5" id="KW-0347">Helicase</keyword>
<dbReference type="InterPro" id="IPR041471">
    <property type="entry name" value="UvrB_inter"/>
</dbReference>
<dbReference type="InterPro" id="IPR011545">
    <property type="entry name" value="DEAD/DEAH_box_helicase_dom"/>
</dbReference>
<comment type="subcellular location">
    <subcellularLocation>
        <location evidence="9">Cytoplasm</location>
    </subcellularLocation>
</comment>
<evidence type="ECO:0000256" key="7">
    <source>
        <dbReference type="ARBA" id="ARBA00023125"/>
    </source>
</evidence>
<name>A0A0C1E4J1_9BACT</name>
<accession>A0A0C1E4J1</accession>
<reference evidence="12 13" key="1">
    <citation type="journal article" date="2014" name="Mol. Biol. Evol.">
        <title>Massive expansion of Ubiquitination-related gene families within the Chlamydiae.</title>
        <authorList>
            <person name="Domman D."/>
            <person name="Collingro A."/>
            <person name="Lagkouvardos I."/>
            <person name="Gehre L."/>
            <person name="Weinmaier T."/>
            <person name="Rattei T."/>
            <person name="Subtil A."/>
            <person name="Horn M."/>
        </authorList>
    </citation>
    <scope>NUCLEOTIDE SEQUENCE [LARGE SCALE GENOMIC DNA]</scope>
    <source>
        <strain evidence="12 13">OEW1</strain>
    </source>
</reference>
<evidence type="ECO:0000256" key="5">
    <source>
        <dbReference type="ARBA" id="ARBA00022806"/>
    </source>
</evidence>
<evidence type="ECO:0000259" key="11">
    <source>
        <dbReference type="PROSITE" id="PS51194"/>
    </source>
</evidence>
<evidence type="ECO:0000259" key="10">
    <source>
        <dbReference type="PROSITE" id="PS51192"/>
    </source>
</evidence>
<dbReference type="SMART" id="SM01058">
    <property type="entry name" value="CarD_TRCF"/>
    <property type="match status" value="1"/>
</dbReference>
<evidence type="ECO:0000313" key="13">
    <source>
        <dbReference type="Proteomes" id="UP000031307"/>
    </source>
</evidence>
<proteinExistence type="inferred from homology"/>
<dbReference type="NCBIfam" id="TIGR00580">
    <property type="entry name" value="mfd"/>
    <property type="match status" value="1"/>
</dbReference>
<dbReference type="PANTHER" id="PTHR47964">
    <property type="entry name" value="ATP-DEPENDENT DNA HELICASE HOMOLOG RECG, CHLOROPLASTIC"/>
    <property type="match status" value="1"/>
</dbReference>
<dbReference type="EMBL" id="JSAM01000123">
    <property type="protein sequence ID" value="KIA76307.1"/>
    <property type="molecule type" value="Genomic_DNA"/>
</dbReference>
<dbReference type="Gene3D" id="3.40.50.300">
    <property type="entry name" value="P-loop containing nucleotide triphosphate hydrolases"/>
    <property type="match status" value="2"/>
</dbReference>
<keyword evidence="4 9" id="KW-0378">Hydrolase</keyword>
<dbReference type="CDD" id="cd17991">
    <property type="entry name" value="DEXHc_TRCF"/>
    <property type="match status" value="1"/>
</dbReference>
<dbReference type="Pfam" id="PF00270">
    <property type="entry name" value="DEAD"/>
    <property type="match status" value="1"/>
</dbReference>
<gene>
    <name evidence="9 12" type="primary">mfd</name>
    <name evidence="12" type="ORF">DB43_AM00220</name>
</gene>
<dbReference type="GO" id="GO:0005524">
    <property type="term" value="F:ATP binding"/>
    <property type="evidence" value="ECO:0007669"/>
    <property type="project" value="UniProtKB-UniRule"/>
</dbReference>
<dbReference type="GO" id="GO:0016787">
    <property type="term" value="F:hydrolase activity"/>
    <property type="evidence" value="ECO:0007669"/>
    <property type="project" value="UniProtKB-KW"/>
</dbReference>
<dbReference type="GO" id="GO:0003684">
    <property type="term" value="F:damaged DNA binding"/>
    <property type="evidence" value="ECO:0007669"/>
    <property type="project" value="InterPro"/>
</dbReference>
<dbReference type="SUPFAM" id="SSF143517">
    <property type="entry name" value="TRCF domain-like"/>
    <property type="match status" value="1"/>
</dbReference>
<dbReference type="InterPro" id="IPR001650">
    <property type="entry name" value="Helicase_C-like"/>
</dbReference>
<protein>
    <recommendedName>
        <fullName evidence="9">Transcription-repair-coupling factor</fullName>
        <shortName evidence="9">TRCF</shortName>
        <ecNumber evidence="9">3.6.4.-</ecNumber>
    </recommendedName>
</protein>
<dbReference type="Proteomes" id="UP000031307">
    <property type="component" value="Unassembled WGS sequence"/>
</dbReference>
<feature type="domain" description="Helicase C-terminal" evidence="11">
    <location>
        <begin position="776"/>
        <end position="930"/>
    </location>
</feature>
<keyword evidence="8 9" id="KW-0234">DNA repair</keyword>
<comment type="caution">
    <text evidence="12">The sequence shown here is derived from an EMBL/GenBank/DDBJ whole genome shotgun (WGS) entry which is preliminary data.</text>
</comment>
<dbReference type="EC" id="3.6.4.-" evidence="9"/>
<dbReference type="PATRIC" id="fig|83552.4.peg.2591"/>
<comment type="similarity">
    <text evidence="9">In the C-terminal section; belongs to the helicase family. RecG subfamily.</text>
</comment>
<dbReference type="Gene3D" id="3.30.2060.10">
    <property type="entry name" value="Penicillin-binding protein 1b domain"/>
    <property type="match status" value="1"/>
</dbReference>
<dbReference type="GO" id="GO:0003678">
    <property type="term" value="F:DNA helicase activity"/>
    <property type="evidence" value="ECO:0007669"/>
    <property type="project" value="TreeGrafter"/>
</dbReference>
<dbReference type="PANTHER" id="PTHR47964:SF1">
    <property type="entry name" value="ATP-DEPENDENT DNA HELICASE HOMOLOG RECG, CHLOROPLASTIC"/>
    <property type="match status" value="1"/>
</dbReference>
<evidence type="ECO:0000256" key="4">
    <source>
        <dbReference type="ARBA" id="ARBA00022801"/>
    </source>
</evidence>
<keyword evidence="6 9" id="KW-0067">ATP-binding</keyword>
<dbReference type="InterPro" id="IPR003711">
    <property type="entry name" value="CarD-like/TRCF_RID"/>
</dbReference>
<organism evidence="12 13">
    <name type="scientific">Parachlamydia acanthamoebae</name>
    <dbReference type="NCBI Taxonomy" id="83552"/>
    <lineage>
        <taxon>Bacteria</taxon>
        <taxon>Pseudomonadati</taxon>
        <taxon>Chlamydiota</taxon>
        <taxon>Chlamydiia</taxon>
        <taxon>Parachlamydiales</taxon>
        <taxon>Parachlamydiaceae</taxon>
        <taxon>Parachlamydia</taxon>
    </lineage>
</organism>
<dbReference type="InterPro" id="IPR047112">
    <property type="entry name" value="RecG/Mfd"/>
</dbReference>
<dbReference type="PROSITE" id="PS51194">
    <property type="entry name" value="HELICASE_CTER"/>
    <property type="match status" value="1"/>
</dbReference>
<dbReference type="AlphaFoldDB" id="A0A0C1E4J1"/>
<comment type="similarity">
    <text evidence="9">In the N-terminal section; belongs to the UvrB family.</text>
</comment>
<dbReference type="SUPFAM" id="SSF141259">
    <property type="entry name" value="CarD-like"/>
    <property type="match status" value="1"/>
</dbReference>
<dbReference type="InterPro" id="IPR014001">
    <property type="entry name" value="Helicase_ATP-bd"/>
</dbReference>
<feature type="domain" description="Helicase ATP-binding" evidence="10">
    <location>
        <begin position="593"/>
        <end position="755"/>
    </location>
</feature>
<dbReference type="GO" id="GO:0005737">
    <property type="term" value="C:cytoplasm"/>
    <property type="evidence" value="ECO:0007669"/>
    <property type="project" value="UniProtKB-SubCell"/>
</dbReference>